<reference evidence="8" key="1">
    <citation type="submission" date="2025-08" db="UniProtKB">
        <authorList>
            <consortium name="RefSeq"/>
        </authorList>
    </citation>
    <scope>IDENTIFICATION</scope>
</reference>
<keyword evidence="2" id="KW-0297">G-protein coupled receptor</keyword>
<dbReference type="Proteomes" id="UP000504630">
    <property type="component" value="Chromosome 18"/>
</dbReference>
<feature type="transmembrane region" description="Helical" evidence="6">
    <location>
        <begin position="36"/>
        <end position="58"/>
    </location>
</feature>
<keyword evidence="7" id="KW-1185">Reference proteome</keyword>
<feature type="transmembrane region" description="Helical" evidence="6">
    <location>
        <begin position="183"/>
        <end position="208"/>
    </location>
</feature>
<dbReference type="GO" id="GO:0070915">
    <property type="term" value="F:lysophosphatidic acid receptor activity"/>
    <property type="evidence" value="ECO:0007669"/>
    <property type="project" value="TreeGrafter"/>
</dbReference>
<feature type="transmembrane region" description="Helical" evidence="6">
    <location>
        <begin position="158"/>
        <end position="177"/>
    </location>
</feature>
<evidence type="ECO:0000256" key="5">
    <source>
        <dbReference type="ARBA" id="ARBA00023224"/>
    </source>
</evidence>
<dbReference type="InParanoid" id="A0A6J2RLW2"/>
<name>A0A6J2RLW2_COTGO</name>
<evidence type="ECO:0000256" key="4">
    <source>
        <dbReference type="ARBA" id="ARBA00023180"/>
    </source>
</evidence>
<evidence type="ECO:0000256" key="6">
    <source>
        <dbReference type="SAM" id="Phobius"/>
    </source>
</evidence>
<evidence type="ECO:0000256" key="3">
    <source>
        <dbReference type="ARBA" id="ARBA00023170"/>
    </source>
</evidence>
<feature type="transmembrane region" description="Helical" evidence="6">
    <location>
        <begin position="229"/>
        <end position="247"/>
    </location>
</feature>
<dbReference type="CDD" id="cd00637">
    <property type="entry name" value="7tm_classA_rhodopsin-like"/>
    <property type="match status" value="1"/>
</dbReference>
<sequence>MIRELLTRHMDTYVNTTSPNSSSIHASCYTYPPGSYIFTAFTVTNILLLLPLYIYILCFGFQHWCKQSHSETMNPLDVFTYHMVAMEIVAICGSTVCCCGAYTDHGNMIVAGCNTFAIIACVKMFFHVLTCVERYVAIIHPVTYMSLNKTGGVRIRNVSMGCVWLTCSGLIALRLLVNKNVNMILFFCNLALSLIISFFCNLSVLRVLNRPGPGEEGGNKGKTDTVKQKAFVTITAIMVVLVVRFGGNLVCTSLSSSSVLSGSDLCAVKISGVWFGLASSYVLPLLYLHRAEKLPCFKYDKS</sequence>
<dbReference type="RefSeq" id="XP_029310492.1">
    <property type="nucleotide sequence ID" value="XM_029454632.1"/>
</dbReference>
<dbReference type="OrthoDB" id="8938766at2759"/>
<keyword evidence="6" id="KW-0472">Membrane</keyword>
<feature type="transmembrane region" description="Helical" evidence="6">
    <location>
        <begin position="79"/>
        <end position="103"/>
    </location>
</feature>
<organism evidence="7 8">
    <name type="scientific">Cottoperca gobio</name>
    <name type="common">Frogmouth</name>
    <name type="synonym">Aphritis gobio</name>
    <dbReference type="NCBI Taxonomy" id="56716"/>
    <lineage>
        <taxon>Eukaryota</taxon>
        <taxon>Metazoa</taxon>
        <taxon>Chordata</taxon>
        <taxon>Craniata</taxon>
        <taxon>Vertebrata</taxon>
        <taxon>Euteleostomi</taxon>
        <taxon>Actinopterygii</taxon>
        <taxon>Neopterygii</taxon>
        <taxon>Teleostei</taxon>
        <taxon>Neoteleostei</taxon>
        <taxon>Acanthomorphata</taxon>
        <taxon>Eupercaria</taxon>
        <taxon>Perciformes</taxon>
        <taxon>Notothenioidei</taxon>
        <taxon>Bovichtidae</taxon>
        <taxon>Cottoperca</taxon>
    </lineage>
</organism>
<keyword evidence="4" id="KW-0325">Glycoprotein</keyword>
<feature type="transmembrane region" description="Helical" evidence="6">
    <location>
        <begin position="267"/>
        <end position="288"/>
    </location>
</feature>
<comment type="subcellular location">
    <subcellularLocation>
        <location evidence="1">Membrane</location>
        <topology evidence="1">Multi-pass membrane protein</topology>
    </subcellularLocation>
</comment>
<evidence type="ECO:0000313" key="7">
    <source>
        <dbReference type="Proteomes" id="UP000504630"/>
    </source>
</evidence>
<evidence type="ECO:0000256" key="1">
    <source>
        <dbReference type="ARBA" id="ARBA00004141"/>
    </source>
</evidence>
<dbReference type="SUPFAM" id="SSF81321">
    <property type="entry name" value="Family A G protein-coupled receptor-like"/>
    <property type="match status" value="1"/>
</dbReference>
<gene>
    <name evidence="8" type="primary">LOC115023558</name>
</gene>
<dbReference type="GeneID" id="115023558"/>
<accession>A0A6J2RLW2</accession>
<keyword evidence="6" id="KW-1133">Transmembrane helix</keyword>
<keyword evidence="5" id="KW-0807">Transducer</keyword>
<dbReference type="Gene3D" id="1.20.1070.10">
    <property type="entry name" value="Rhodopsin 7-helix transmembrane proteins"/>
    <property type="match status" value="1"/>
</dbReference>
<dbReference type="GO" id="GO:0035025">
    <property type="term" value="P:positive regulation of Rho protein signal transduction"/>
    <property type="evidence" value="ECO:0007669"/>
    <property type="project" value="TreeGrafter"/>
</dbReference>
<keyword evidence="6" id="KW-0812">Transmembrane</keyword>
<dbReference type="PANTHER" id="PTHR24232">
    <property type="entry name" value="G-PROTEIN COUPLED RECEPTOR"/>
    <property type="match status" value="1"/>
</dbReference>
<keyword evidence="3" id="KW-0675">Receptor</keyword>
<dbReference type="PANTHER" id="PTHR24232:SF41">
    <property type="entry name" value="LYSOPHOSPHATIDIC ACID RECEPTOR 4"/>
    <property type="match status" value="1"/>
</dbReference>
<protein>
    <submittedName>
        <fullName evidence="8">Uncharacterized protein LOC115023558 isoform X1</fullName>
    </submittedName>
</protein>
<evidence type="ECO:0000256" key="2">
    <source>
        <dbReference type="ARBA" id="ARBA00023040"/>
    </source>
</evidence>
<feature type="transmembrane region" description="Helical" evidence="6">
    <location>
        <begin position="115"/>
        <end position="137"/>
    </location>
</feature>
<dbReference type="GO" id="GO:0005886">
    <property type="term" value="C:plasma membrane"/>
    <property type="evidence" value="ECO:0007669"/>
    <property type="project" value="TreeGrafter"/>
</dbReference>
<dbReference type="KEGG" id="cgob:115023558"/>
<proteinExistence type="predicted"/>
<evidence type="ECO:0000313" key="8">
    <source>
        <dbReference type="RefSeq" id="XP_029310492.1"/>
    </source>
</evidence>
<dbReference type="GO" id="GO:0007200">
    <property type="term" value="P:phospholipase C-activating G protein-coupled receptor signaling pathway"/>
    <property type="evidence" value="ECO:0007669"/>
    <property type="project" value="TreeGrafter"/>
</dbReference>
<dbReference type="AlphaFoldDB" id="A0A6J2RLW2"/>